<organism evidence="2 3">
    <name type="scientific">Diaporthe vaccinii</name>
    <dbReference type="NCBI Taxonomy" id="105482"/>
    <lineage>
        <taxon>Eukaryota</taxon>
        <taxon>Fungi</taxon>
        <taxon>Dikarya</taxon>
        <taxon>Ascomycota</taxon>
        <taxon>Pezizomycotina</taxon>
        <taxon>Sordariomycetes</taxon>
        <taxon>Sordariomycetidae</taxon>
        <taxon>Diaporthales</taxon>
        <taxon>Diaporthaceae</taxon>
        <taxon>Diaporthe</taxon>
        <taxon>Diaporthe eres species complex</taxon>
    </lineage>
</organism>
<dbReference type="Proteomes" id="UP001600888">
    <property type="component" value="Unassembled WGS sequence"/>
</dbReference>
<dbReference type="SUPFAM" id="SSF52025">
    <property type="entry name" value="PA domain"/>
    <property type="match status" value="1"/>
</dbReference>
<evidence type="ECO:0000313" key="3">
    <source>
        <dbReference type="Proteomes" id="UP001600888"/>
    </source>
</evidence>
<dbReference type="PANTHER" id="PTHR10404:SF46">
    <property type="entry name" value="VACUOLAR PROTEIN SORTING-ASSOCIATED PROTEIN 70"/>
    <property type="match status" value="1"/>
</dbReference>
<keyword evidence="3" id="KW-1185">Reference proteome</keyword>
<proteinExistence type="predicted"/>
<evidence type="ECO:0000259" key="1">
    <source>
        <dbReference type="Pfam" id="PF02225"/>
    </source>
</evidence>
<sequence>MAEWTAQKWRDAGFDAWLAEYPIWYTYPEHSSLTLIRADGTTHEANLVEDVLTEDDTSSYPNLIPAYHAMSGSGNVTAEYVYVGRGTRADFQVLIDAGIELKGKIAMANYGGIYRGTKVKNAQDNGMAGCIIFTDPLDDGEVTEENCYEAYPNGPARNPSSIQRGSVRFFSEIRQLSDGPPVQTLPVEIPHLTIHLFPRSPLA</sequence>
<dbReference type="InterPro" id="IPR039373">
    <property type="entry name" value="Peptidase_M28B"/>
</dbReference>
<comment type="caution">
    <text evidence="2">The sequence shown here is derived from an EMBL/GenBank/DDBJ whole genome shotgun (WGS) entry which is preliminary data.</text>
</comment>
<dbReference type="InterPro" id="IPR003137">
    <property type="entry name" value="PA_domain"/>
</dbReference>
<dbReference type="InterPro" id="IPR046450">
    <property type="entry name" value="PA_dom_sf"/>
</dbReference>
<reference evidence="2 3" key="1">
    <citation type="submission" date="2024-03" db="EMBL/GenBank/DDBJ databases">
        <title>A high-quality draft genome sequence of Diaporthe vaccinii, a causative agent of upright dieback and viscid rot disease in cranberry plants.</title>
        <authorList>
            <person name="Sarrasin M."/>
            <person name="Lang B.F."/>
            <person name="Burger G."/>
        </authorList>
    </citation>
    <scope>NUCLEOTIDE SEQUENCE [LARGE SCALE GENOMIC DNA]</scope>
    <source>
        <strain evidence="2 3">IS7</strain>
    </source>
</reference>
<gene>
    <name evidence="2" type="ORF">FJTKL_00159</name>
</gene>
<evidence type="ECO:0000313" key="2">
    <source>
        <dbReference type="EMBL" id="KAL2277144.1"/>
    </source>
</evidence>
<dbReference type="EMBL" id="JBAWTH010000103">
    <property type="protein sequence ID" value="KAL2277144.1"/>
    <property type="molecule type" value="Genomic_DNA"/>
</dbReference>
<dbReference type="Pfam" id="PF02225">
    <property type="entry name" value="PA"/>
    <property type="match status" value="1"/>
</dbReference>
<feature type="domain" description="PA" evidence="1">
    <location>
        <begin position="76"/>
        <end position="152"/>
    </location>
</feature>
<protein>
    <recommendedName>
        <fullName evidence="1">PA domain-containing protein</fullName>
    </recommendedName>
</protein>
<accession>A0ABR4E3Y7</accession>
<dbReference type="Gene3D" id="3.50.30.30">
    <property type="match status" value="1"/>
</dbReference>
<name>A0ABR4E3Y7_9PEZI</name>
<dbReference type="PANTHER" id="PTHR10404">
    <property type="entry name" value="N-ACETYLATED-ALPHA-LINKED ACIDIC DIPEPTIDASE"/>
    <property type="match status" value="1"/>
</dbReference>